<feature type="region of interest" description="Disordered" evidence="1">
    <location>
        <begin position="233"/>
        <end position="362"/>
    </location>
</feature>
<evidence type="ECO:0008006" key="3">
    <source>
        <dbReference type="Google" id="ProtNLM"/>
    </source>
</evidence>
<organism evidence="2">
    <name type="scientific">Tanacetum cinerariifolium</name>
    <name type="common">Dalmatian daisy</name>
    <name type="synonym">Chrysanthemum cinerariifolium</name>
    <dbReference type="NCBI Taxonomy" id="118510"/>
    <lineage>
        <taxon>Eukaryota</taxon>
        <taxon>Viridiplantae</taxon>
        <taxon>Streptophyta</taxon>
        <taxon>Embryophyta</taxon>
        <taxon>Tracheophyta</taxon>
        <taxon>Spermatophyta</taxon>
        <taxon>Magnoliopsida</taxon>
        <taxon>eudicotyledons</taxon>
        <taxon>Gunneridae</taxon>
        <taxon>Pentapetalae</taxon>
        <taxon>asterids</taxon>
        <taxon>campanulids</taxon>
        <taxon>Asterales</taxon>
        <taxon>Asteraceae</taxon>
        <taxon>Asteroideae</taxon>
        <taxon>Anthemideae</taxon>
        <taxon>Anthemidinae</taxon>
        <taxon>Tanacetum</taxon>
    </lineage>
</organism>
<evidence type="ECO:0000313" key="2">
    <source>
        <dbReference type="EMBL" id="GEU59944.1"/>
    </source>
</evidence>
<name>A0A6L2LI79_TANCI</name>
<dbReference type="AlphaFoldDB" id="A0A6L2LI79"/>
<reference evidence="2" key="1">
    <citation type="journal article" date="2019" name="Sci. Rep.">
        <title>Draft genome of Tanacetum cinerariifolium, the natural source of mosquito coil.</title>
        <authorList>
            <person name="Yamashiro T."/>
            <person name="Shiraishi A."/>
            <person name="Satake H."/>
            <person name="Nakayama K."/>
        </authorList>
    </citation>
    <scope>NUCLEOTIDE SEQUENCE</scope>
</reference>
<accession>A0A6L2LI79</accession>
<feature type="compositionally biased region" description="Acidic residues" evidence="1">
    <location>
        <begin position="281"/>
        <end position="294"/>
    </location>
</feature>
<gene>
    <name evidence="2" type="ORF">Tci_031922</name>
</gene>
<dbReference type="EMBL" id="BKCJ010004258">
    <property type="protein sequence ID" value="GEU59944.1"/>
    <property type="molecule type" value="Genomic_DNA"/>
</dbReference>
<comment type="caution">
    <text evidence="2">The sequence shown here is derived from an EMBL/GenBank/DDBJ whole genome shotgun (WGS) entry which is preliminary data.</text>
</comment>
<proteinExistence type="predicted"/>
<protein>
    <recommendedName>
        <fullName evidence="3">Retrovirus-related Pol polyprotein from transposon TNT 1-94</fullName>
    </recommendedName>
</protein>
<sequence>MDTTIDQQVEMDEALIRHAKRLRIGRSNFRLLSDISSKESTLKLVYDVLHLIPFFKDFLVIADVSEIYMQEFWTTATVHHHSIRFKMENKKHIVNLESFRNMLHICPRLPGQSFVEPPFEEEILAFLRFLRHSGAIRKLTDVNINKLHQPWRSFAAIINKFLTGKSSGYDSLRWNTKIQRKAMRCIILGSRRHQNMQQFGALLPIEHTNEDIRNSNAYQEYYAVAIGAIPPKPKASVRKTRSSSDTTVTPLTAIVGPRLSTSAKGKQPAKTSKAKTLSALSEEDEGDDDEDDEEKGGNDEQATIKEEFIHPSLSTHTTEETRDEESFDPISKTPEDSDDEANGEENLGINIGREEGHDEKEEEDELYKDVNINQGRGMESIFETTLQMDTQTPTSANFSEFMQTNQFAGAVSSIPGIVQQYMDQRMNEAVKVAIQIQSDCLRNEAQKENDEFLKTIDENMQKIIKEQVKEQVKVQVSKFLPKIEQTVNEQLEAKALTRSSHLSKTSYVVAVDLYEMEQKKILIEKIEGNKDVAMMMLIMTKNPLLDQTGGPRDAEKEMSLSQQELQRKKLPGALASQQKGLNLDKGRQATTDQLDWVNPEGQQYPHNLLKPLPLIPDSRGRRVIPFYHFINNDLEYLCGGALSRKYTTSVTKTKAEDYRHIKWIEDLVPRTMWIQEPIGYDKHAL</sequence>
<feature type="compositionally biased region" description="Basic and acidic residues" evidence="1">
    <location>
        <begin position="295"/>
        <end position="309"/>
    </location>
</feature>
<evidence type="ECO:0000256" key="1">
    <source>
        <dbReference type="SAM" id="MobiDB-lite"/>
    </source>
</evidence>